<protein>
    <submittedName>
        <fullName evidence="1">Uncharacterized protein</fullName>
    </submittedName>
</protein>
<dbReference type="Proteomes" id="UP000321570">
    <property type="component" value="Unassembled WGS sequence"/>
</dbReference>
<reference evidence="1 2" key="1">
    <citation type="submission" date="2019-07" db="EMBL/GenBank/DDBJ databases">
        <authorList>
            <person name="Jastrzebski P J."/>
            <person name="Paukszto L."/>
            <person name="Jastrzebski P J."/>
        </authorList>
    </citation>
    <scope>NUCLEOTIDE SEQUENCE [LARGE SCALE GENOMIC DNA]</scope>
    <source>
        <strain evidence="1 2">WMS-il1</strain>
    </source>
</reference>
<keyword evidence="2" id="KW-1185">Reference proteome</keyword>
<proteinExistence type="predicted"/>
<dbReference type="EMBL" id="CABIJS010000123">
    <property type="protein sequence ID" value="VUZ44139.1"/>
    <property type="molecule type" value="Genomic_DNA"/>
</dbReference>
<sequence length="56" mass="6423">MSAKEQTSSWMTQLRSSRTPVNMVMLKELHNGPGRRIGRKTFQTRNPHSFAAYVAM</sequence>
<gene>
    <name evidence="1" type="ORF">WMSIL1_LOCUS4658</name>
</gene>
<name>A0A564YAZ7_HYMDI</name>
<organism evidence="1 2">
    <name type="scientific">Hymenolepis diminuta</name>
    <name type="common">Rat tapeworm</name>
    <dbReference type="NCBI Taxonomy" id="6216"/>
    <lineage>
        <taxon>Eukaryota</taxon>
        <taxon>Metazoa</taxon>
        <taxon>Spiralia</taxon>
        <taxon>Lophotrochozoa</taxon>
        <taxon>Platyhelminthes</taxon>
        <taxon>Cestoda</taxon>
        <taxon>Eucestoda</taxon>
        <taxon>Cyclophyllidea</taxon>
        <taxon>Hymenolepididae</taxon>
        <taxon>Hymenolepis</taxon>
    </lineage>
</organism>
<accession>A0A564YAZ7</accession>
<evidence type="ECO:0000313" key="2">
    <source>
        <dbReference type="Proteomes" id="UP000321570"/>
    </source>
</evidence>
<evidence type="ECO:0000313" key="1">
    <source>
        <dbReference type="EMBL" id="VUZ44139.1"/>
    </source>
</evidence>
<dbReference type="AlphaFoldDB" id="A0A564YAZ7"/>